<evidence type="ECO:0000256" key="6">
    <source>
        <dbReference type="SAM" id="Phobius"/>
    </source>
</evidence>
<feature type="transmembrane region" description="Helical" evidence="6">
    <location>
        <begin position="105"/>
        <end position="125"/>
    </location>
</feature>
<dbReference type="Proteomes" id="UP000320781">
    <property type="component" value="Unassembled WGS sequence"/>
</dbReference>
<dbReference type="GO" id="GO:0022857">
    <property type="term" value="F:transmembrane transporter activity"/>
    <property type="evidence" value="ECO:0007669"/>
    <property type="project" value="InterPro"/>
</dbReference>
<dbReference type="AlphaFoldDB" id="A0A523QIT6"/>
<accession>A0A523QIT6</accession>
<sequence length="261" mass="27771">LMIAGEFDLSVGSVSGFSALIAVELYVLGFNPFLALAIVLGMSLAIGAVSGLIRVKSGVPSFIVTLGMLMLWRGVIYIVTAGSTLRYPVRQTHPAFHNLFTGEVAGIPVQFLWFILIAVVSALILNHHRFGNHIYATGGNVEAAKAMGVNTNRTKVICFMLVGVLSAFAGVLRASRVRGFYVQQGTGMELMAIAAAVVGGTSLFGGVGTTIGALVGVLVITFLEYGLIVSRVPGYWFRAILGILIILVAVVNWLVEKRRES</sequence>
<feature type="transmembrane region" description="Helical" evidence="6">
    <location>
        <begin position="156"/>
        <end position="175"/>
    </location>
</feature>
<evidence type="ECO:0000256" key="1">
    <source>
        <dbReference type="ARBA" id="ARBA00004651"/>
    </source>
</evidence>
<comment type="caution">
    <text evidence="7">The sequence shown here is derived from an EMBL/GenBank/DDBJ whole genome shotgun (WGS) entry which is preliminary data.</text>
</comment>
<evidence type="ECO:0000256" key="3">
    <source>
        <dbReference type="ARBA" id="ARBA00022692"/>
    </source>
</evidence>
<feature type="non-terminal residue" evidence="7">
    <location>
        <position position="1"/>
    </location>
</feature>
<feature type="transmembrane region" description="Helical" evidence="6">
    <location>
        <begin position="235"/>
        <end position="255"/>
    </location>
</feature>
<evidence type="ECO:0000313" key="8">
    <source>
        <dbReference type="Proteomes" id="UP000320781"/>
    </source>
</evidence>
<proteinExistence type="predicted"/>
<protein>
    <submittedName>
        <fullName evidence="7">ABC transporter permease</fullName>
    </submittedName>
</protein>
<evidence type="ECO:0000256" key="4">
    <source>
        <dbReference type="ARBA" id="ARBA00022989"/>
    </source>
</evidence>
<keyword evidence="2" id="KW-1003">Cell membrane</keyword>
<keyword evidence="3 6" id="KW-0812">Transmembrane</keyword>
<dbReference type="GO" id="GO:0005886">
    <property type="term" value="C:plasma membrane"/>
    <property type="evidence" value="ECO:0007669"/>
    <property type="project" value="UniProtKB-SubCell"/>
</dbReference>
<reference evidence="7 8" key="1">
    <citation type="submission" date="2019-03" db="EMBL/GenBank/DDBJ databases">
        <title>Metabolic potential of uncultured bacteria and archaea associated with petroleum seepage in deep-sea sediments.</title>
        <authorList>
            <person name="Dong X."/>
            <person name="Hubert C."/>
        </authorList>
    </citation>
    <scope>NUCLEOTIDE SEQUENCE [LARGE SCALE GENOMIC DNA]</scope>
    <source>
        <strain evidence="7">E44_bin92</strain>
    </source>
</reference>
<comment type="subcellular location">
    <subcellularLocation>
        <location evidence="1">Cell membrane</location>
        <topology evidence="1">Multi-pass membrane protein</topology>
    </subcellularLocation>
</comment>
<dbReference type="Pfam" id="PF02653">
    <property type="entry name" value="BPD_transp_2"/>
    <property type="match status" value="1"/>
</dbReference>
<feature type="transmembrane region" description="Helical" evidence="6">
    <location>
        <begin position="33"/>
        <end position="55"/>
    </location>
</feature>
<feature type="transmembrane region" description="Helical" evidence="6">
    <location>
        <begin position="62"/>
        <end position="85"/>
    </location>
</feature>
<gene>
    <name evidence="7" type="ORF">E3J95_04180</name>
</gene>
<keyword evidence="5 6" id="KW-0472">Membrane</keyword>
<name>A0A523QIT6_UNCAE</name>
<evidence type="ECO:0000256" key="2">
    <source>
        <dbReference type="ARBA" id="ARBA00022475"/>
    </source>
</evidence>
<organism evidence="7 8">
    <name type="scientific">Aerophobetes bacterium</name>
    <dbReference type="NCBI Taxonomy" id="2030807"/>
    <lineage>
        <taxon>Bacteria</taxon>
        <taxon>Candidatus Aerophobota</taxon>
    </lineage>
</organism>
<evidence type="ECO:0000256" key="5">
    <source>
        <dbReference type="ARBA" id="ARBA00023136"/>
    </source>
</evidence>
<dbReference type="InterPro" id="IPR001851">
    <property type="entry name" value="ABC_transp_permease"/>
</dbReference>
<keyword evidence="4 6" id="KW-1133">Transmembrane helix</keyword>
<dbReference type="EMBL" id="SOKU01000202">
    <property type="protein sequence ID" value="TES85536.1"/>
    <property type="molecule type" value="Genomic_DNA"/>
</dbReference>
<feature type="transmembrane region" description="Helical" evidence="6">
    <location>
        <begin position="7"/>
        <end position="27"/>
    </location>
</feature>
<dbReference type="CDD" id="cd06579">
    <property type="entry name" value="TM_PBP1_transp_AraH_like"/>
    <property type="match status" value="1"/>
</dbReference>
<feature type="transmembrane region" description="Helical" evidence="6">
    <location>
        <begin position="190"/>
        <end position="223"/>
    </location>
</feature>
<dbReference type="PANTHER" id="PTHR32196">
    <property type="entry name" value="ABC TRANSPORTER PERMEASE PROTEIN YPHD-RELATED-RELATED"/>
    <property type="match status" value="1"/>
</dbReference>
<evidence type="ECO:0000313" key="7">
    <source>
        <dbReference type="EMBL" id="TES85536.1"/>
    </source>
</evidence>